<dbReference type="AlphaFoldDB" id="A0A5R8LSU6"/>
<evidence type="ECO:0000313" key="3">
    <source>
        <dbReference type="Proteomes" id="UP000307781"/>
    </source>
</evidence>
<organism evidence="2 3">
    <name type="scientific">Lacticaseibacillus zeae</name>
    <name type="common">Lactobacillus zeae</name>
    <dbReference type="NCBI Taxonomy" id="57037"/>
    <lineage>
        <taxon>Bacteria</taxon>
        <taxon>Bacillati</taxon>
        <taxon>Bacillota</taxon>
        <taxon>Bacilli</taxon>
        <taxon>Lactobacillales</taxon>
        <taxon>Lactobacillaceae</taxon>
        <taxon>Lacticaseibacillus</taxon>
    </lineage>
</organism>
<dbReference type="InterPro" id="IPR058588">
    <property type="entry name" value="E2-CBASS"/>
</dbReference>
<comment type="caution">
    <text evidence="2">The sequence shown here is derived from an EMBL/GenBank/DDBJ whole genome shotgun (WGS) entry which is preliminary data.</text>
</comment>
<feature type="domain" description="Type II CBASS E2 protein" evidence="1">
    <location>
        <begin position="28"/>
        <end position="153"/>
    </location>
</feature>
<accession>A0A5R8LSU6</accession>
<dbReference type="Proteomes" id="UP000307781">
    <property type="component" value="Unassembled WGS sequence"/>
</dbReference>
<dbReference type="EMBL" id="VBWN01000008">
    <property type="protein sequence ID" value="TLF40321.1"/>
    <property type="molecule type" value="Genomic_DNA"/>
</dbReference>
<name>A0A5R8LSU6_LACZE</name>
<evidence type="ECO:0000313" key="2">
    <source>
        <dbReference type="EMBL" id="TLF40321.1"/>
    </source>
</evidence>
<protein>
    <recommendedName>
        <fullName evidence="1">Type II CBASS E2 protein domain-containing protein</fullName>
    </recommendedName>
</protein>
<sequence>MTRKHGHTRSGGIKENNLIQFRYYHQLATLFPNPRNRLVLNGGFYVYGMIRANSQSREYNVEFRSRHGKIGVFLHGLRFSKEEFANIPHIYTDMSSISKQTLCLCLYRNKVQRIEYDFGDDLESTIIPWTQEWLYFYEFFLITGKWYGNGEHQGA</sequence>
<reference evidence="2 3" key="1">
    <citation type="submission" date="2019-05" db="EMBL/GenBank/DDBJ databases">
        <title>Genome-based reclassification of Lactobacillus casei as Lactobacillus casei subsp. casei. subsp.nov., description of Lactobacillus casei subsp. zeae subsp. nov., and emended description of Lactobacillus casei.</title>
        <authorList>
            <person name="Huang C.-H."/>
        </authorList>
    </citation>
    <scope>NUCLEOTIDE SEQUENCE [LARGE SCALE GENOMIC DNA]</scope>
    <source>
        <strain evidence="2 3">CRBIP24.58</strain>
    </source>
</reference>
<evidence type="ECO:0000259" key="1">
    <source>
        <dbReference type="Pfam" id="PF26395"/>
    </source>
</evidence>
<proteinExistence type="predicted"/>
<dbReference type="RefSeq" id="WP_075760757.1">
    <property type="nucleotide sequence ID" value="NZ_CP074379.1"/>
</dbReference>
<gene>
    <name evidence="2" type="ORF">FEI14_10980</name>
</gene>
<dbReference type="Pfam" id="PF26395">
    <property type="entry name" value="E2-CBASS"/>
    <property type="match status" value="1"/>
</dbReference>